<dbReference type="InterPro" id="IPR001791">
    <property type="entry name" value="Laminin_G"/>
</dbReference>
<feature type="compositionally biased region" description="Low complexity" evidence="2">
    <location>
        <begin position="14"/>
        <end position="26"/>
    </location>
</feature>
<accession>A0A6J4NJI5</accession>
<dbReference type="InterPro" id="IPR014755">
    <property type="entry name" value="Cu-Rt/internalin_Ig-like"/>
</dbReference>
<dbReference type="InterPro" id="IPR032812">
    <property type="entry name" value="SbsA_Ig"/>
</dbReference>
<protein>
    <recommendedName>
        <fullName evidence="3">Laminin G domain-containing protein</fullName>
    </recommendedName>
</protein>
<feature type="region of interest" description="Disordered" evidence="2">
    <location>
        <begin position="301"/>
        <end position="332"/>
    </location>
</feature>
<gene>
    <name evidence="4" type="ORF">AVDCRST_MAG06-1321</name>
</gene>
<name>A0A6J4NJI5_9ACTN</name>
<sequence length="417" mass="42773">MGLETLAGARYSTTEEAATRRAGARGAPDHAFDPYWGDPGAHPPPTVMAAIQQRSDSGAWGAAPRGKNYMRTKLAVVAVTAAAMLMTGSGTSGAAVGSGYVLDLQLNEASGARTAVDASGMGHDGAIGSHVVMNGAYADWDRHAPAAGVPYGLEHLISVPDAPDGSLDPGAGDFTVEFRFKTKENFGNILQKGQSRTVGGQVKFQIPKGKLSCMFRTAEGVATATSGATLLNDDQWHDVRCVRTSTSVTLYVDGLQVGRKNGFTGNLDNKKPWTIGGKHECDDVTVTCDYFAGEIDSVRMTKGATSGGGGGDTTAPTVSSTTPAAGATGAPRGGDLAATFSEAVSGVSGTTMILRKTSTGAKFGGVVTYDPATQTATLNPNVTLASNTEFNVTLTNGIQDTAGNALATTTWSFTTGS</sequence>
<evidence type="ECO:0000256" key="1">
    <source>
        <dbReference type="ARBA" id="ARBA00022729"/>
    </source>
</evidence>
<dbReference type="Gene3D" id="2.60.40.1220">
    <property type="match status" value="1"/>
</dbReference>
<organism evidence="4">
    <name type="scientific">uncultured Nocardioides sp</name>
    <dbReference type="NCBI Taxonomy" id="198441"/>
    <lineage>
        <taxon>Bacteria</taxon>
        <taxon>Bacillati</taxon>
        <taxon>Actinomycetota</taxon>
        <taxon>Actinomycetes</taxon>
        <taxon>Propionibacteriales</taxon>
        <taxon>Nocardioidaceae</taxon>
        <taxon>Nocardioides</taxon>
        <taxon>environmental samples</taxon>
    </lineage>
</organism>
<dbReference type="Gene3D" id="2.60.120.200">
    <property type="match status" value="1"/>
</dbReference>
<feature type="compositionally biased region" description="Low complexity" evidence="2">
    <location>
        <begin position="313"/>
        <end position="332"/>
    </location>
</feature>
<dbReference type="AlphaFoldDB" id="A0A6J4NJI5"/>
<proteinExistence type="predicted"/>
<dbReference type="EMBL" id="CADCUP010000090">
    <property type="protein sequence ID" value="CAA9386831.1"/>
    <property type="molecule type" value="Genomic_DNA"/>
</dbReference>
<dbReference type="PROSITE" id="PS50025">
    <property type="entry name" value="LAM_G_DOMAIN"/>
    <property type="match status" value="1"/>
</dbReference>
<evidence type="ECO:0000259" key="3">
    <source>
        <dbReference type="PROSITE" id="PS50025"/>
    </source>
</evidence>
<evidence type="ECO:0000256" key="2">
    <source>
        <dbReference type="SAM" id="MobiDB-lite"/>
    </source>
</evidence>
<dbReference type="SUPFAM" id="SSF49899">
    <property type="entry name" value="Concanavalin A-like lectins/glucanases"/>
    <property type="match status" value="1"/>
</dbReference>
<dbReference type="Pfam" id="PF13385">
    <property type="entry name" value="Laminin_G_3"/>
    <property type="match status" value="1"/>
</dbReference>
<dbReference type="SMART" id="SM00282">
    <property type="entry name" value="LamG"/>
    <property type="match status" value="1"/>
</dbReference>
<reference evidence="4" key="1">
    <citation type="submission" date="2020-02" db="EMBL/GenBank/DDBJ databases">
        <authorList>
            <person name="Meier V. D."/>
        </authorList>
    </citation>
    <scope>NUCLEOTIDE SEQUENCE</scope>
    <source>
        <strain evidence="4">AVDCRST_MAG06</strain>
    </source>
</reference>
<dbReference type="Pfam" id="PF13205">
    <property type="entry name" value="Big_5"/>
    <property type="match status" value="1"/>
</dbReference>
<feature type="domain" description="Laminin G" evidence="3">
    <location>
        <begin position="146"/>
        <end position="327"/>
    </location>
</feature>
<dbReference type="InterPro" id="IPR013320">
    <property type="entry name" value="ConA-like_dom_sf"/>
</dbReference>
<keyword evidence="1" id="KW-0732">Signal</keyword>
<evidence type="ECO:0000313" key="4">
    <source>
        <dbReference type="EMBL" id="CAA9386831.1"/>
    </source>
</evidence>
<feature type="region of interest" description="Disordered" evidence="2">
    <location>
        <begin position="10"/>
        <end position="31"/>
    </location>
</feature>
<dbReference type="CDD" id="cd00110">
    <property type="entry name" value="LamG"/>
    <property type="match status" value="1"/>
</dbReference>